<dbReference type="Proteomes" id="UP001523566">
    <property type="component" value="Unassembled WGS sequence"/>
</dbReference>
<reference evidence="10 11" key="1">
    <citation type="journal article" date="2022" name="Genome Biol. Evol.">
        <title>Host diet, physiology and behaviors set the stage for Lachnospiraceae cladogenesis.</title>
        <authorList>
            <person name="Vera-Ponce De Leon A."/>
            <person name="Schneider M."/>
            <person name="Jahnes B.C."/>
            <person name="Sadowski V."/>
            <person name="Camuy-Velez L.A."/>
            <person name="Duan J."/>
            <person name="Sabree Z.L."/>
        </authorList>
    </citation>
    <scope>NUCLEOTIDE SEQUENCE [LARGE SCALE GENOMIC DNA]</scope>
    <source>
        <strain evidence="10 11">PAL113</strain>
    </source>
</reference>
<dbReference type="PANTHER" id="PTHR30572:SF4">
    <property type="entry name" value="ABC TRANSPORTER PERMEASE YTRF"/>
    <property type="match status" value="1"/>
</dbReference>
<feature type="transmembrane region" description="Helical" evidence="7">
    <location>
        <begin position="426"/>
        <end position="448"/>
    </location>
</feature>
<keyword evidence="5 7" id="KW-0472">Membrane</keyword>
<feature type="transmembrane region" description="Helical" evidence="7">
    <location>
        <begin position="21"/>
        <end position="45"/>
    </location>
</feature>
<dbReference type="InterPro" id="IPR050250">
    <property type="entry name" value="Macrolide_Exporter_MacB"/>
</dbReference>
<name>A0ABT1E9T0_9FIRM</name>
<evidence type="ECO:0000256" key="4">
    <source>
        <dbReference type="ARBA" id="ARBA00022989"/>
    </source>
</evidence>
<sequence>MHLRDILKISLDNLRKRRLRTFLTVLGVVIGTASIVTMISLGLGLQQSMLQEVEESGGLKTITVSGAEAGESYFYSGNAGEQEDVEKYVTDSTLAKLKEIEHISSINPQYQMTAVALKGNYEAYIQLYASTKEGLENKNLKLGYGKMPTPGGSRLELVYGNAVLADFLEKGTNKGYWETGEIPNIDLTKDSVFLILDTDNYFKSLEKSQNAETVDEATKVKTVNKQVVKASGVMEGGIEAYSMNSYYVYCDIDALRKVLKKEFQGNVIPGQPTTKSGKAYRDFCYTSAEVVVDDIENVDQVINEIKNMGFNVQTNQDYLDSMKKQFFMIQAALGGIGAVSLFVAAIGIANTMMMSIYERTKEIGVMKVLGCSLKSIRRMFLLEAASIGLFGGVIGCTLSFILSGIINFLVAQGGAAMGLSRDISYIPIWLALAAIFFAVIVGVLAGMLPASRGMKLSPLAAIRGD</sequence>
<evidence type="ECO:0000259" key="9">
    <source>
        <dbReference type="Pfam" id="PF12704"/>
    </source>
</evidence>
<keyword evidence="3 7" id="KW-0812">Transmembrane</keyword>
<evidence type="ECO:0000313" key="11">
    <source>
        <dbReference type="Proteomes" id="UP001523566"/>
    </source>
</evidence>
<dbReference type="Pfam" id="PF02687">
    <property type="entry name" value="FtsX"/>
    <property type="match status" value="1"/>
</dbReference>
<proteinExistence type="inferred from homology"/>
<keyword evidence="2" id="KW-1003">Cell membrane</keyword>
<dbReference type="EMBL" id="JAMZFW010000005">
    <property type="protein sequence ID" value="MCP1101732.1"/>
    <property type="molecule type" value="Genomic_DNA"/>
</dbReference>
<evidence type="ECO:0000256" key="5">
    <source>
        <dbReference type="ARBA" id="ARBA00023136"/>
    </source>
</evidence>
<gene>
    <name evidence="10" type="ORF">NK125_04800</name>
</gene>
<evidence type="ECO:0000256" key="6">
    <source>
        <dbReference type="ARBA" id="ARBA00038076"/>
    </source>
</evidence>
<comment type="caution">
    <text evidence="10">The sequence shown here is derived from an EMBL/GenBank/DDBJ whole genome shotgun (WGS) entry which is preliminary data.</text>
</comment>
<accession>A0ABT1E9T0</accession>
<dbReference type="InterPro" id="IPR003838">
    <property type="entry name" value="ABC3_permease_C"/>
</dbReference>
<evidence type="ECO:0000259" key="8">
    <source>
        <dbReference type="Pfam" id="PF02687"/>
    </source>
</evidence>
<comment type="similarity">
    <text evidence="6">Belongs to the ABC-4 integral membrane protein family.</text>
</comment>
<dbReference type="InterPro" id="IPR025857">
    <property type="entry name" value="MacB_PCD"/>
</dbReference>
<keyword evidence="11" id="KW-1185">Reference proteome</keyword>
<evidence type="ECO:0000313" key="10">
    <source>
        <dbReference type="EMBL" id="MCP1101732.1"/>
    </source>
</evidence>
<evidence type="ECO:0000256" key="7">
    <source>
        <dbReference type="SAM" id="Phobius"/>
    </source>
</evidence>
<feature type="transmembrane region" description="Helical" evidence="7">
    <location>
        <begin position="326"/>
        <end position="349"/>
    </location>
</feature>
<feature type="transmembrane region" description="Helical" evidence="7">
    <location>
        <begin position="380"/>
        <end position="406"/>
    </location>
</feature>
<evidence type="ECO:0000256" key="1">
    <source>
        <dbReference type="ARBA" id="ARBA00004651"/>
    </source>
</evidence>
<evidence type="ECO:0000256" key="2">
    <source>
        <dbReference type="ARBA" id="ARBA00022475"/>
    </source>
</evidence>
<protein>
    <submittedName>
        <fullName evidence="10">ABC transporter permease</fullName>
    </submittedName>
</protein>
<evidence type="ECO:0000256" key="3">
    <source>
        <dbReference type="ARBA" id="ARBA00022692"/>
    </source>
</evidence>
<dbReference type="PANTHER" id="PTHR30572">
    <property type="entry name" value="MEMBRANE COMPONENT OF TRANSPORTER-RELATED"/>
    <property type="match status" value="1"/>
</dbReference>
<feature type="domain" description="ABC3 transporter permease C-terminal" evidence="8">
    <location>
        <begin position="336"/>
        <end position="458"/>
    </location>
</feature>
<keyword evidence="4 7" id="KW-1133">Transmembrane helix</keyword>
<feature type="domain" description="MacB-like periplasmic core" evidence="9">
    <location>
        <begin position="21"/>
        <end position="150"/>
    </location>
</feature>
<dbReference type="Pfam" id="PF12704">
    <property type="entry name" value="MacB_PCD"/>
    <property type="match status" value="1"/>
</dbReference>
<comment type="subcellular location">
    <subcellularLocation>
        <location evidence="1">Cell membrane</location>
        <topology evidence="1">Multi-pass membrane protein</topology>
    </subcellularLocation>
</comment>
<dbReference type="RefSeq" id="WP_262065521.1">
    <property type="nucleotide sequence ID" value="NZ_JAMXOD010000005.1"/>
</dbReference>
<organism evidence="10 11">
    <name type="scientific">Aequitasia blattaphilus</name>
    <dbReference type="NCBI Taxonomy" id="2949332"/>
    <lineage>
        <taxon>Bacteria</taxon>
        <taxon>Bacillati</taxon>
        <taxon>Bacillota</taxon>
        <taxon>Clostridia</taxon>
        <taxon>Lachnospirales</taxon>
        <taxon>Lachnospiraceae</taxon>
        <taxon>Aequitasia</taxon>
    </lineage>
</organism>